<dbReference type="SUPFAM" id="SSF56784">
    <property type="entry name" value="HAD-like"/>
    <property type="match status" value="1"/>
</dbReference>
<gene>
    <name evidence="1" type="primary">Ephx2</name>
    <name evidence="1" type="ORF">MALELE_R14427</name>
</gene>
<reference evidence="1 2" key="1">
    <citation type="submission" date="2019-09" db="EMBL/GenBank/DDBJ databases">
        <title>Bird 10,000 Genomes (B10K) Project - Family phase.</title>
        <authorList>
            <person name="Zhang G."/>
        </authorList>
    </citation>
    <scope>NUCLEOTIDE SEQUENCE [LARGE SCALE GENOMIC DNA]</scope>
    <source>
        <strain evidence="1">B10K-DU-029-44</strain>
        <tissue evidence="1">Heart</tissue>
    </source>
</reference>
<dbReference type="InterPro" id="IPR036412">
    <property type="entry name" value="HAD-like_sf"/>
</dbReference>
<evidence type="ECO:0000313" key="1">
    <source>
        <dbReference type="EMBL" id="NWV59811.1"/>
    </source>
</evidence>
<proteinExistence type="predicted"/>
<feature type="non-terminal residue" evidence="1">
    <location>
        <position position="58"/>
    </location>
</feature>
<dbReference type="AlphaFoldDB" id="A0A7K6G9P6"/>
<keyword evidence="2" id="KW-1185">Reference proteome</keyword>
<keyword evidence="1" id="KW-0378">Hydrolase</keyword>
<accession>A0A7K6G9P6</accession>
<organism evidence="1 2">
    <name type="scientific">Malurus elegans</name>
    <name type="common">Red-winged fairywren</name>
    <dbReference type="NCBI Taxonomy" id="720584"/>
    <lineage>
        <taxon>Eukaryota</taxon>
        <taxon>Metazoa</taxon>
        <taxon>Chordata</taxon>
        <taxon>Craniata</taxon>
        <taxon>Vertebrata</taxon>
        <taxon>Euteleostomi</taxon>
        <taxon>Archelosauria</taxon>
        <taxon>Archosauria</taxon>
        <taxon>Dinosauria</taxon>
        <taxon>Saurischia</taxon>
        <taxon>Theropoda</taxon>
        <taxon>Coelurosauria</taxon>
        <taxon>Aves</taxon>
        <taxon>Neognathae</taxon>
        <taxon>Neoaves</taxon>
        <taxon>Telluraves</taxon>
        <taxon>Australaves</taxon>
        <taxon>Passeriformes</taxon>
        <taxon>Meliphagoidea</taxon>
        <taxon>Maluridae</taxon>
        <taxon>Malurus</taxon>
    </lineage>
</organism>
<name>A0A7K6G9P6_9PASS</name>
<dbReference type="Proteomes" id="UP000564407">
    <property type="component" value="Unassembled WGS sequence"/>
</dbReference>
<dbReference type="GO" id="GO:0016787">
    <property type="term" value="F:hydrolase activity"/>
    <property type="evidence" value="ECO:0007669"/>
    <property type="project" value="UniProtKB-KW"/>
</dbReference>
<dbReference type="Gene3D" id="3.40.50.1000">
    <property type="entry name" value="HAD superfamily/HAD-like"/>
    <property type="match status" value="1"/>
</dbReference>
<evidence type="ECO:0000313" key="2">
    <source>
        <dbReference type="Proteomes" id="UP000564407"/>
    </source>
</evidence>
<protein>
    <submittedName>
        <fullName evidence="1">HYES hydrolase</fullName>
    </submittedName>
</protein>
<dbReference type="EMBL" id="VZRP01002109">
    <property type="protein sequence ID" value="NWV59811.1"/>
    <property type="molecule type" value="Genomic_DNA"/>
</dbReference>
<feature type="non-terminal residue" evidence="1">
    <location>
        <position position="1"/>
    </location>
</feature>
<sequence>GFRTCVLTDSWVDDSAGRSGSAALLQRLRRHFDLVLESARLGMHKPDPRLYGRALREM</sequence>
<dbReference type="InterPro" id="IPR023214">
    <property type="entry name" value="HAD_sf"/>
</dbReference>
<comment type="caution">
    <text evidence="1">The sequence shown here is derived from an EMBL/GenBank/DDBJ whole genome shotgun (WGS) entry which is preliminary data.</text>
</comment>